<dbReference type="SUPFAM" id="SSF53098">
    <property type="entry name" value="Ribonuclease H-like"/>
    <property type="match status" value="1"/>
</dbReference>
<dbReference type="GO" id="GO:0004523">
    <property type="term" value="F:RNA-DNA hybrid ribonuclease activity"/>
    <property type="evidence" value="ECO:0007669"/>
    <property type="project" value="InterPro"/>
</dbReference>
<accession>A0A4Y2AX07</accession>
<dbReference type="AlphaFoldDB" id="A0A4Y2AX07"/>
<dbReference type="PROSITE" id="PS50879">
    <property type="entry name" value="RNASE_H_1"/>
    <property type="match status" value="1"/>
</dbReference>
<dbReference type="Proteomes" id="UP000499080">
    <property type="component" value="Unassembled WGS sequence"/>
</dbReference>
<organism evidence="2 3">
    <name type="scientific">Araneus ventricosus</name>
    <name type="common">Orbweaver spider</name>
    <name type="synonym">Epeira ventricosa</name>
    <dbReference type="NCBI Taxonomy" id="182803"/>
    <lineage>
        <taxon>Eukaryota</taxon>
        <taxon>Metazoa</taxon>
        <taxon>Ecdysozoa</taxon>
        <taxon>Arthropoda</taxon>
        <taxon>Chelicerata</taxon>
        <taxon>Arachnida</taxon>
        <taxon>Araneae</taxon>
        <taxon>Araneomorphae</taxon>
        <taxon>Entelegynae</taxon>
        <taxon>Araneoidea</taxon>
        <taxon>Araneidae</taxon>
        <taxon>Araneus</taxon>
    </lineage>
</organism>
<dbReference type="Pfam" id="PF00075">
    <property type="entry name" value="RNase_H"/>
    <property type="match status" value="1"/>
</dbReference>
<protein>
    <recommendedName>
        <fullName evidence="1">RNase H type-1 domain-containing protein</fullName>
    </recommendedName>
</protein>
<proteinExistence type="predicted"/>
<keyword evidence="3" id="KW-1185">Reference proteome</keyword>
<dbReference type="InterPro" id="IPR036397">
    <property type="entry name" value="RNaseH_sf"/>
</dbReference>
<dbReference type="EMBL" id="BGPR01000034">
    <property type="protein sequence ID" value="GBL83819.1"/>
    <property type="molecule type" value="Genomic_DNA"/>
</dbReference>
<dbReference type="OrthoDB" id="7765170at2759"/>
<evidence type="ECO:0000259" key="1">
    <source>
        <dbReference type="PROSITE" id="PS50879"/>
    </source>
</evidence>
<comment type="caution">
    <text evidence="2">The sequence shown here is derived from an EMBL/GenBank/DDBJ whole genome shotgun (WGS) entry which is preliminary data.</text>
</comment>
<name>A0A4Y2AX07_ARAVE</name>
<evidence type="ECO:0000313" key="2">
    <source>
        <dbReference type="EMBL" id="GBL83819.1"/>
    </source>
</evidence>
<reference evidence="2 3" key="1">
    <citation type="journal article" date="2019" name="Sci. Rep.">
        <title>Orb-weaving spider Araneus ventricosus genome elucidates the spidroin gene catalogue.</title>
        <authorList>
            <person name="Kono N."/>
            <person name="Nakamura H."/>
            <person name="Ohtoshi R."/>
            <person name="Moran D.A.P."/>
            <person name="Shinohara A."/>
            <person name="Yoshida Y."/>
            <person name="Fujiwara M."/>
            <person name="Mori M."/>
            <person name="Tomita M."/>
            <person name="Arakawa K."/>
        </authorList>
    </citation>
    <scope>NUCLEOTIDE SEQUENCE [LARGE SCALE GENOMIC DNA]</scope>
</reference>
<dbReference type="CDD" id="cd09276">
    <property type="entry name" value="Rnase_HI_RT_non_LTR"/>
    <property type="match status" value="1"/>
</dbReference>
<gene>
    <name evidence="2" type="ORF">AVEN_132697_1</name>
</gene>
<dbReference type="InterPro" id="IPR002156">
    <property type="entry name" value="RNaseH_domain"/>
</dbReference>
<dbReference type="Gene3D" id="3.30.420.10">
    <property type="entry name" value="Ribonuclease H-like superfamily/Ribonuclease H"/>
    <property type="match status" value="1"/>
</dbReference>
<evidence type="ECO:0000313" key="3">
    <source>
        <dbReference type="Proteomes" id="UP000499080"/>
    </source>
</evidence>
<dbReference type="InterPro" id="IPR012337">
    <property type="entry name" value="RNaseH-like_sf"/>
</dbReference>
<feature type="domain" description="RNase H type-1" evidence="1">
    <location>
        <begin position="164"/>
        <end position="291"/>
    </location>
</feature>
<dbReference type="GO" id="GO:0003676">
    <property type="term" value="F:nucleic acid binding"/>
    <property type="evidence" value="ECO:0007669"/>
    <property type="project" value="InterPro"/>
</dbReference>
<sequence>MRNVVQLYPEAAGEQTDISFTPLVSEERFRKMEIDNILKRFPKSKAPGFVRIDSAQASAWALSVSPRLEKKLSSIQRIFLLYIKGSYRTTPTAAQQTITGIMPLHLKAQQEAIFISVTCLRKEIEFEGLFYQPRDYEEKIKSLTIHPSLFKIINQFSTTKPYKEDNSLIFFTDGSKTEMGTGCFYCAFENGIKVIEWKGKLEKFHTVFQAELMGLKETIIRASQGNEITKIWTDSLSNVKAVLDPHTPLQLVRDIQPLLTQNRNILVGWIKAHAGYRGNEEADTLAKKAITEGVVMKVLNP</sequence>